<proteinExistence type="predicted"/>
<name>A0A9D4D5X3_DREPO</name>
<comment type="caution">
    <text evidence="1">The sequence shown here is derived from an EMBL/GenBank/DDBJ whole genome shotgun (WGS) entry which is preliminary data.</text>
</comment>
<dbReference type="AlphaFoldDB" id="A0A9D4D5X3"/>
<protein>
    <submittedName>
        <fullName evidence="1">Uncharacterized protein</fullName>
    </submittedName>
</protein>
<dbReference type="Proteomes" id="UP000828390">
    <property type="component" value="Unassembled WGS sequence"/>
</dbReference>
<gene>
    <name evidence="1" type="ORF">DPMN_045392</name>
</gene>
<reference evidence="1" key="2">
    <citation type="submission" date="2020-11" db="EMBL/GenBank/DDBJ databases">
        <authorList>
            <person name="McCartney M.A."/>
            <person name="Auch B."/>
            <person name="Kono T."/>
            <person name="Mallez S."/>
            <person name="Becker A."/>
            <person name="Gohl D.M."/>
            <person name="Silverstein K.A.T."/>
            <person name="Koren S."/>
            <person name="Bechman K.B."/>
            <person name="Herman A."/>
            <person name="Abrahante J.E."/>
            <person name="Garbe J."/>
        </authorList>
    </citation>
    <scope>NUCLEOTIDE SEQUENCE</scope>
    <source>
        <strain evidence="1">Duluth1</strain>
        <tissue evidence="1">Whole animal</tissue>
    </source>
</reference>
<accession>A0A9D4D5X3</accession>
<sequence length="157" mass="17447">MKAFYNRECRTFMHDNPGMSITTRDIARLTAKPFTKAFCTENIVSAFRKSGLYTFCESTITDVQTAPASIYPNADNDESGPVSEVVAALRTETDPATLFLNARKITQVVQRPKKKFVPPVKIVGNLNTEANADSLRRQQATMESKAQKVLKTAQAKQ</sequence>
<evidence type="ECO:0000313" key="1">
    <source>
        <dbReference type="EMBL" id="KAH3738749.1"/>
    </source>
</evidence>
<evidence type="ECO:0000313" key="2">
    <source>
        <dbReference type="Proteomes" id="UP000828390"/>
    </source>
</evidence>
<organism evidence="1 2">
    <name type="scientific">Dreissena polymorpha</name>
    <name type="common">Zebra mussel</name>
    <name type="synonym">Mytilus polymorpha</name>
    <dbReference type="NCBI Taxonomy" id="45954"/>
    <lineage>
        <taxon>Eukaryota</taxon>
        <taxon>Metazoa</taxon>
        <taxon>Spiralia</taxon>
        <taxon>Lophotrochozoa</taxon>
        <taxon>Mollusca</taxon>
        <taxon>Bivalvia</taxon>
        <taxon>Autobranchia</taxon>
        <taxon>Heteroconchia</taxon>
        <taxon>Euheterodonta</taxon>
        <taxon>Imparidentia</taxon>
        <taxon>Neoheterodontei</taxon>
        <taxon>Myida</taxon>
        <taxon>Dreissenoidea</taxon>
        <taxon>Dreissenidae</taxon>
        <taxon>Dreissena</taxon>
    </lineage>
</organism>
<keyword evidence="2" id="KW-1185">Reference proteome</keyword>
<reference evidence="1" key="1">
    <citation type="journal article" date="2019" name="bioRxiv">
        <title>The Genome of the Zebra Mussel, Dreissena polymorpha: A Resource for Invasive Species Research.</title>
        <authorList>
            <person name="McCartney M.A."/>
            <person name="Auch B."/>
            <person name="Kono T."/>
            <person name="Mallez S."/>
            <person name="Zhang Y."/>
            <person name="Obille A."/>
            <person name="Becker A."/>
            <person name="Abrahante J.E."/>
            <person name="Garbe J."/>
            <person name="Badalamenti J.P."/>
            <person name="Herman A."/>
            <person name="Mangelson H."/>
            <person name="Liachko I."/>
            <person name="Sullivan S."/>
            <person name="Sone E.D."/>
            <person name="Koren S."/>
            <person name="Silverstein K.A.T."/>
            <person name="Beckman K.B."/>
            <person name="Gohl D.M."/>
        </authorList>
    </citation>
    <scope>NUCLEOTIDE SEQUENCE</scope>
    <source>
        <strain evidence="1">Duluth1</strain>
        <tissue evidence="1">Whole animal</tissue>
    </source>
</reference>
<dbReference type="EMBL" id="JAIWYP010000011">
    <property type="protein sequence ID" value="KAH3738749.1"/>
    <property type="molecule type" value="Genomic_DNA"/>
</dbReference>